<evidence type="ECO:0000256" key="5">
    <source>
        <dbReference type="ARBA" id="ARBA00023237"/>
    </source>
</evidence>
<keyword evidence="5" id="KW-0998">Cell outer membrane</keyword>
<accession>B5CWB4</accession>
<dbReference type="InterPro" id="IPR033985">
    <property type="entry name" value="SusD-like_N"/>
</dbReference>
<feature type="domain" description="RagB/SusD" evidence="7">
    <location>
        <begin position="317"/>
        <end position="565"/>
    </location>
</feature>
<evidence type="ECO:0000256" key="2">
    <source>
        <dbReference type="ARBA" id="ARBA00006275"/>
    </source>
</evidence>
<keyword evidence="3 6" id="KW-0732">Signal</keyword>
<organism evidence="9 10">
    <name type="scientific">Phocaeicola plebeius (strain DSM 17135 / JCM 12973 / CCUG 54634 / M2)</name>
    <name type="common">Bacteroides plebeius</name>
    <dbReference type="NCBI Taxonomy" id="484018"/>
    <lineage>
        <taxon>Bacteria</taxon>
        <taxon>Pseudomonadati</taxon>
        <taxon>Bacteroidota</taxon>
        <taxon>Bacteroidia</taxon>
        <taxon>Bacteroidales</taxon>
        <taxon>Bacteroidaceae</taxon>
        <taxon>Phocaeicola</taxon>
    </lineage>
</organism>
<proteinExistence type="inferred from homology"/>
<keyword evidence="4" id="KW-0472">Membrane</keyword>
<dbReference type="RefSeq" id="WP_007558631.1">
    <property type="nucleotide sequence ID" value="NZ_DS990119.1"/>
</dbReference>
<dbReference type="InterPro" id="IPR011990">
    <property type="entry name" value="TPR-like_helical_dom_sf"/>
</dbReference>
<evidence type="ECO:0000259" key="7">
    <source>
        <dbReference type="Pfam" id="PF07980"/>
    </source>
</evidence>
<comment type="subcellular location">
    <subcellularLocation>
        <location evidence="1">Cell outer membrane</location>
    </subcellularLocation>
</comment>
<feature type="signal peptide" evidence="6">
    <location>
        <begin position="1"/>
        <end position="24"/>
    </location>
</feature>
<comment type="caution">
    <text evidence="9">The sequence shown here is derived from an EMBL/GenBank/DDBJ whole genome shotgun (WGS) entry which is preliminary data.</text>
</comment>
<feature type="chain" id="PRO_5002828890" evidence="6">
    <location>
        <begin position="25"/>
        <end position="566"/>
    </location>
</feature>
<comment type="similarity">
    <text evidence="2">Belongs to the SusD family.</text>
</comment>
<dbReference type="HOGENOM" id="CLU_015553_0_3_10"/>
<gene>
    <name evidence="9" type="ORF">BACPLE_01004</name>
</gene>
<feature type="domain" description="SusD-like N-terminal" evidence="8">
    <location>
        <begin position="22"/>
        <end position="212"/>
    </location>
</feature>
<evidence type="ECO:0000313" key="10">
    <source>
        <dbReference type="Proteomes" id="UP000003452"/>
    </source>
</evidence>
<dbReference type="EMBL" id="ABQC02000012">
    <property type="protein sequence ID" value="EDY96561.1"/>
    <property type="molecule type" value="Genomic_DNA"/>
</dbReference>
<dbReference type="GO" id="GO:0009279">
    <property type="term" value="C:cell outer membrane"/>
    <property type="evidence" value="ECO:0007669"/>
    <property type="project" value="UniProtKB-SubCell"/>
</dbReference>
<dbReference type="Gene3D" id="1.25.40.390">
    <property type="match status" value="1"/>
</dbReference>
<evidence type="ECO:0000256" key="3">
    <source>
        <dbReference type="ARBA" id="ARBA00022729"/>
    </source>
</evidence>
<dbReference type="AlphaFoldDB" id="B5CWB4"/>
<sequence>MKKINKIYAVLFLAMGLVSCSDFLDENNQNGRYDDEIVWANPKLAEGVLLKAYNMLPNDYTEKYDYGTDDMATNLVTDNTVTMATGGWTSRNTPFGNEYKNAFQAILHVNDFLENMEKVDFAPLSDETVKQQYQDRLRGEAYALRAWWQAKLLTIYGGEDNEGNLWGFPIVTSTIQEVEAAKLPRDSYADCVKQILADCDEALKTLPLKWEGDNRVMGSTNINRMNGLSVMALKARVLLTAASKAFAKSGYTMEQAAEAAAAVMNANGKLDNLADTRGLTFYNLGTKDTDKEYLNTCKEVLWYSSIGNSSNRESRMFPPSLFGKGEINPSQNLVNSFPDKNGYPITDPSTVYNPADPYANRDSRLDLYIYHNGSKVAGANNVTLNMETGDDKIGAKTTSTRTGYYMKKLLDEAVSLKVGSVITTPHYHVRMRYTEVLLNFAEAANAAVGPTGEIGGFTARQVINALRKRAGITNEAYVNSLDQTGLAELIKNERRIELCFEGFRFWDLRRWMDLSRMNESVKGYDASTMREIPSVEVRKYEDYMIYAPIPYSETQKYDLIQNKGWE</sequence>
<reference evidence="9 10" key="2">
    <citation type="submission" date="2008-08" db="EMBL/GenBank/DDBJ databases">
        <authorList>
            <person name="Fulton L."/>
            <person name="Clifton S."/>
            <person name="Fulton B."/>
            <person name="Xu J."/>
            <person name="Minx P."/>
            <person name="Pepin K.H."/>
            <person name="Johnson M."/>
            <person name="Thiruvilangam P."/>
            <person name="Bhonagiri V."/>
            <person name="Nash W.E."/>
            <person name="Mardis E.R."/>
            <person name="Wilson R.K."/>
        </authorList>
    </citation>
    <scope>NUCLEOTIDE SEQUENCE [LARGE SCALE GENOMIC DNA]</scope>
    <source>
        <strain evidence="10">DSM 17135 / JCM 12973 / M2</strain>
    </source>
</reference>
<name>B5CWB4_PHOPM</name>
<dbReference type="SUPFAM" id="SSF48452">
    <property type="entry name" value="TPR-like"/>
    <property type="match status" value="1"/>
</dbReference>
<dbReference type="Proteomes" id="UP000003452">
    <property type="component" value="Unassembled WGS sequence"/>
</dbReference>
<dbReference type="PROSITE" id="PS51257">
    <property type="entry name" value="PROKAR_LIPOPROTEIN"/>
    <property type="match status" value="1"/>
</dbReference>
<dbReference type="Pfam" id="PF14322">
    <property type="entry name" value="SusD-like_3"/>
    <property type="match status" value="1"/>
</dbReference>
<protein>
    <submittedName>
        <fullName evidence="9">SusD family protein</fullName>
    </submittedName>
</protein>
<evidence type="ECO:0000256" key="1">
    <source>
        <dbReference type="ARBA" id="ARBA00004442"/>
    </source>
</evidence>
<dbReference type="eggNOG" id="COG1435">
    <property type="taxonomic scope" value="Bacteria"/>
</dbReference>
<dbReference type="InterPro" id="IPR012944">
    <property type="entry name" value="SusD_RagB_dom"/>
</dbReference>
<reference evidence="9 10" key="1">
    <citation type="submission" date="2008-08" db="EMBL/GenBank/DDBJ databases">
        <title>Draft genome sequence of Bacteroides plebeius (DSM 17135).</title>
        <authorList>
            <person name="Sudarsanam P."/>
            <person name="Ley R."/>
            <person name="Guruge J."/>
            <person name="Turnbaugh P.J."/>
            <person name="Mahowald M."/>
            <person name="Liep D."/>
            <person name="Gordon J."/>
        </authorList>
    </citation>
    <scope>NUCLEOTIDE SEQUENCE [LARGE SCALE GENOMIC DNA]</scope>
    <source>
        <strain evidence="10">DSM 17135 / JCM 12973 / M2</strain>
    </source>
</reference>
<dbReference type="GeneID" id="43183529"/>
<evidence type="ECO:0000313" key="9">
    <source>
        <dbReference type="EMBL" id="EDY96561.1"/>
    </source>
</evidence>
<dbReference type="OrthoDB" id="691231at2"/>
<evidence type="ECO:0000259" key="8">
    <source>
        <dbReference type="Pfam" id="PF14322"/>
    </source>
</evidence>
<evidence type="ECO:0000256" key="4">
    <source>
        <dbReference type="ARBA" id="ARBA00023136"/>
    </source>
</evidence>
<evidence type="ECO:0000256" key="6">
    <source>
        <dbReference type="SAM" id="SignalP"/>
    </source>
</evidence>
<dbReference type="Pfam" id="PF07980">
    <property type="entry name" value="SusD_RagB"/>
    <property type="match status" value="1"/>
</dbReference>